<feature type="compositionally biased region" description="Polar residues" evidence="5">
    <location>
        <begin position="363"/>
        <end position="382"/>
    </location>
</feature>
<feature type="compositionally biased region" description="Acidic residues" evidence="5">
    <location>
        <begin position="347"/>
        <end position="359"/>
    </location>
</feature>
<dbReference type="InterPro" id="IPR004181">
    <property type="entry name" value="Znf_MIZ"/>
</dbReference>
<proteinExistence type="predicted"/>
<dbReference type="Gene3D" id="2.60.120.780">
    <property type="entry name" value="PINIT domain"/>
    <property type="match status" value="1"/>
</dbReference>
<accession>A0A1B9GP30</accession>
<evidence type="ECO:0000259" key="6">
    <source>
        <dbReference type="PROSITE" id="PS51044"/>
    </source>
</evidence>
<evidence type="ECO:0000256" key="2">
    <source>
        <dbReference type="ARBA" id="ARBA00022771"/>
    </source>
</evidence>
<feature type="region of interest" description="Disordered" evidence="5">
    <location>
        <begin position="234"/>
        <end position="489"/>
    </location>
</feature>
<dbReference type="EMBL" id="KV700128">
    <property type="protein sequence ID" value="OCF32849.1"/>
    <property type="molecule type" value="Genomic_DNA"/>
</dbReference>
<feature type="domain" description="SP-RING-type" evidence="6">
    <location>
        <begin position="127"/>
        <end position="208"/>
    </location>
</feature>
<dbReference type="GO" id="GO:0000785">
    <property type="term" value="C:chromatin"/>
    <property type="evidence" value="ECO:0007669"/>
    <property type="project" value="TreeGrafter"/>
</dbReference>
<evidence type="ECO:0000313" key="8">
    <source>
        <dbReference type="Proteomes" id="UP000092666"/>
    </source>
</evidence>
<keyword evidence="8" id="KW-1185">Reference proteome</keyword>
<keyword evidence="3" id="KW-0862">Zinc</keyword>
<protein>
    <recommendedName>
        <fullName evidence="6">SP-RING-type domain-containing protein</fullName>
    </recommendedName>
</protein>
<dbReference type="PROSITE" id="PS51044">
    <property type="entry name" value="ZF_SP_RING"/>
    <property type="match status" value="1"/>
</dbReference>
<feature type="compositionally biased region" description="Pro residues" evidence="5">
    <location>
        <begin position="299"/>
        <end position="321"/>
    </location>
</feature>
<dbReference type="Pfam" id="PF02891">
    <property type="entry name" value="zf-MIZ"/>
    <property type="match status" value="1"/>
</dbReference>
<keyword evidence="2 4" id="KW-0863">Zinc-finger</keyword>
<organism evidence="7 8">
    <name type="scientific">Kwoniella heveanensis BCC8398</name>
    <dbReference type="NCBI Taxonomy" id="1296120"/>
    <lineage>
        <taxon>Eukaryota</taxon>
        <taxon>Fungi</taxon>
        <taxon>Dikarya</taxon>
        <taxon>Basidiomycota</taxon>
        <taxon>Agaricomycotina</taxon>
        <taxon>Tremellomycetes</taxon>
        <taxon>Tremellales</taxon>
        <taxon>Cryptococcaceae</taxon>
        <taxon>Kwoniella</taxon>
    </lineage>
</organism>
<feature type="compositionally biased region" description="Polar residues" evidence="5">
    <location>
        <begin position="459"/>
        <end position="471"/>
    </location>
</feature>
<dbReference type="InterPro" id="IPR038654">
    <property type="entry name" value="PINIT_sf"/>
</dbReference>
<gene>
    <name evidence="7" type="ORF">I316_05485</name>
</gene>
<feature type="region of interest" description="Disordered" evidence="5">
    <location>
        <begin position="43"/>
        <end position="62"/>
    </location>
</feature>
<feature type="compositionally biased region" description="Polar residues" evidence="5">
    <location>
        <begin position="325"/>
        <end position="336"/>
    </location>
</feature>
<dbReference type="GO" id="GO:0061665">
    <property type="term" value="F:SUMO ligase activity"/>
    <property type="evidence" value="ECO:0007669"/>
    <property type="project" value="TreeGrafter"/>
</dbReference>
<evidence type="ECO:0000256" key="4">
    <source>
        <dbReference type="PROSITE-ProRule" id="PRU00452"/>
    </source>
</evidence>
<dbReference type="AlphaFoldDB" id="A0A1B9GP30"/>
<feature type="compositionally biased region" description="Polar residues" evidence="5">
    <location>
        <begin position="253"/>
        <end position="265"/>
    </location>
</feature>
<sequence length="489" mass="52541">MPLLPGQVAPSNRNLPIEFPSNPDCAVDNYGLAFKEKGLRGKAGSAPPFDLEKGPNGLSRVPNRPTYVTVGHSGPTVGKKKDQAKRFFYQIVFTEMTPKEELLKRLNALQPTSAEASLAEFRKRQEEDDDIIVGTSVMSLKDPLSYMRITRPVRSSKCTHMQCFDATWWVESNTQHPQWLCPLCNKELQFPDLIVDGYVLSILNAVPDSFDDVVLEPTGDWHTEDNKFGSSAWMAEHGVAPPPDTKPDVAPSPMSNDSAPVSDTGTAAKRKFVEIVFSDSEDDDEDGERPLANRINGAKPPPPPPTSAPPPPPPRLPPTAPPSITGPSSARSSVQPVNEIIDLTLSDSEDDDDDAETQDDPPSASQTYFQNPGSGYVNQNAVDSRHPPPSRNDQGIPAARVTNGGYVNGTGGGRDASGSAIKPGADTGAGTWDFEYENDPYAASGTGAERSARPPPASRTASSAGYDNGSISKRPRAENDLDSSSAYRA</sequence>
<dbReference type="InterPro" id="IPR013083">
    <property type="entry name" value="Znf_RING/FYVE/PHD"/>
</dbReference>
<feature type="compositionally biased region" description="Gly residues" evidence="5">
    <location>
        <begin position="406"/>
        <end position="415"/>
    </location>
</feature>
<reference evidence="8" key="2">
    <citation type="submission" date="2013-12" db="EMBL/GenBank/DDBJ databases">
        <title>Evolution of pathogenesis and genome organization in the Tremellales.</title>
        <authorList>
            <person name="Cuomo C."/>
            <person name="Litvintseva A."/>
            <person name="Heitman J."/>
            <person name="Chen Y."/>
            <person name="Sun S."/>
            <person name="Springer D."/>
            <person name="Dromer F."/>
            <person name="Young S."/>
            <person name="Zeng Q."/>
            <person name="Chapman S."/>
            <person name="Gujja S."/>
            <person name="Saif S."/>
            <person name="Birren B."/>
        </authorList>
    </citation>
    <scope>NUCLEOTIDE SEQUENCE [LARGE SCALE GENOMIC DNA]</scope>
    <source>
        <strain evidence="8">BCC8398</strain>
    </source>
</reference>
<dbReference type="GO" id="GO:0008270">
    <property type="term" value="F:zinc ion binding"/>
    <property type="evidence" value="ECO:0007669"/>
    <property type="project" value="UniProtKB-KW"/>
</dbReference>
<dbReference type="Proteomes" id="UP000092666">
    <property type="component" value="Unassembled WGS sequence"/>
</dbReference>
<keyword evidence="1" id="KW-0479">Metal-binding</keyword>
<dbReference type="PANTHER" id="PTHR10782">
    <property type="entry name" value="ZINC FINGER MIZ DOMAIN-CONTAINING PROTEIN"/>
    <property type="match status" value="1"/>
</dbReference>
<dbReference type="STRING" id="1296120.A0A1B9GP30"/>
<evidence type="ECO:0000256" key="5">
    <source>
        <dbReference type="SAM" id="MobiDB-lite"/>
    </source>
</evidence>
<dbReference type="Gene3D" id="3.30.40.10">
    <property type="entry name" value="Zinc/RING finger domain, C3HC4 (zinc finger)"/>
    <property type="match status" value="1"/>
</dbReference>
<evidence type="ECO:0000313" key="7">
    <source>
        <dbReference type="EMBL" id="OCF32849.1"/>
    </source>
</evidence>
<reference evidence="7 8" key="1">
    <citation type="submission" date="2013-07" db="EMBL/GenBank/DDBJ databases">
        <title>The Genome Sequence of Cryptococcus heveanensis BCC8398.</title>
        <authorList>
            <consortium name="The Broad Institute Genome Sequencing Platform"/>
            <person name="Cuomo C."/>
            <person name="Litvintseva A."/>
            <person name="Chen Y."/>
            <person name="Heitman J."/>
            <person name="Sun S."/>
            <person name="Springer D."/>
            <person name="Dromer F."/>
            <person name="Young S.K."/>
            <person name="Zeng Q."/>
            <person name="Gargeya S."/>
            <person name="Fitzgerald M."/>
            <person name="Abouelleil A."/>
            <person name="Alvarado L."/>
            <person name="Berlin A.M."/>
            <person name="Chapman S.B."/>
            <person name="Dewar J."/>
            <person name="Goldberg J."/>
            <person name="Griggs A."/>
            <person name="Gujja S."/>
            <person name="Hansen M."/>
            <person name="Howarth C."/>
            <person name="Imamovic A."/>
            <person name="Larimer J."/>
            <person name="McCowan C."/>
            <person name="Murphy C."/>
            <person name="Pearson M."/>
            <person name="Priest M."/>
            <person name="Roberts A."/>
            <person name="Saif S."/>
            <person name="Shea T."/>
            <person name="Sykes S."/>
            <person name="Wortman J."/>
            <person name="Nusbaum C."/>
            <person name="Birren B."/>
        </authorList>
    </citation>
    <scope>NUCLEOTIDE SEQUENCE [LARGE SCALE GENOMIC DNA]</scope>
    <source>
        <strain evidence="7 8">BCC8398</strain>
    </source>
</reference>
<evidence type="ECO:0000256" key="3">
    <source>
        <dbReference type="ARBA" id="ARBA00022833"/>
    </source>
</evidence>
<name>A0A1B9GP30_9TREE</name>
<evidence type="ECO:0000256" key="1">
    <source>
        <dbReference type="ARBA" id="ARBA00022723"/>
    </source>
</evidence>
<dbReference type="GO" id="GO:0016925">
    <property type="term" value="P:protein sumoylation"/>
    <property type="evidence" value="ECO:0007669"/>
    <property type="project" value="TreeGrafter"/>
</dbReference>
<dbReference type="PANTHER" id="PTHR10782:SF4">
    <property type="entry name" value="TONALLI, ISOFORM E"/>
    <property type="match status" value="1"/>
</dbReference>
<dbReference type="OrthoDB" id="28127at2759"/>